<evidence type="ECO:0000313" key="2">
    <source>
        <dbReference type="Proteomes" id="UP001152795"/>
    </source>
</evidence>
<protein>
    <submittedName>
        <fullName evidence="1">Uncharacterized protein</fullName>
    </submittedName>
</protein>
<evidence type="ECO:0000313" key="1">
    <source>
        <dbReference type="EMBL" id="CAB4003540.1"/>
    </source>
</evidence>
<dbReference type="EMBL" id="CACRXK020004657">
    <property type="protein sequence ID" value="CAB4003540.1"/>
    <property type="molecule type" value="Genomic_DNA"/>
</dbReference>
<comment type="caution">
    <text evidence="1">The sequence shown here is derived from an EMBL/GenBank/DDBJ whole genome shotgun (WGS) entry which is preliminary data.</text>
</comment>
<sequence length="200" mass="23116">MSKNEKPVLDIQVVQANGDIGKLTFMITVCSKDTEIQQKDRTTQTNYHYIAAKRPFEIAVLRTAIPSSEWNTHNVIAPKIVADDQHKPWVWLQKIKEHYVGASTLMQDRYHFWVKMTQPPTAPIAMWETMVCVAADRCSFGAQSDEFMSDYRLALLNIYATPHHMVIRFRQRNVRWGDAPVLVYHYAENAFYQIDVIAGL</sequence>
<proteinExistence type="predicted"/>
<gene>
    <name evidence="1" type="ORF">PACLA_8A024634</name>
</gene>
<keyword evidence="2" id="KW-1185">Reference proteome</keyword>
<name>A0A7D9I9G1_PARCT</name>
<dbReference type="AlphaFoldDB" id="A0A7D9I9G1"/>
<reference evidence="1" key="1">
    <citation type="submission" date="2020-04" db="EMBL/GenBank/DDBJ databases">
        <authorList>
            <person name="Alioto T."/>
            <person name="Alioto T."/>
            <person name="Gomez Garrido J."/>
        </authorList>
    </citation>
    <scope>NUCLEOTIDE SEQUENCE</scope>
    <source>
        <strain evidence="1">A484AB</strain>
    </source>
</reference>
<dbReference type="Proteomes" id="UP001152795">
    <property type="component" value="Unassembled WGS sequence"/>
</dbReference>
<accession>A0A7D9I9G1</accession>
<organism evidence="1 2">
    <name type="scientific">Paramuricea clavata</name>
    <name type="common">Red gorgonian</name>
    <name type="synonym">Violescent sea-whip</name>
    <dbReference type="NCBI Taxonomy" id="317549"/>
    <lineage>
        <taxon>Eukaryota</taxon>
        <taxon>Metazoa</taxon>
        <taxon>Cnidaria</taxon>
        <taxon>Anthozoa</taxon>
        <taxon>Octocorallia</taxon>
        <taxon>Malacalcyonacea</taxon>
        <taxon>Plexauridae</taxon>
        <taxon>Paramuricea</taxon>
    </lineage>
</organism>